<dbReference type="RefSeq" id="WP_016876632.1">
    <property type="nucleotide sequence ID" value="NZ_AJLN01000146.1"/>
</dbReference>
<dbReference type="Proteomes" id="UP000268857">
    <property type="component" value="Unassembled WGS sequence"/>
</dbReference>
<dbReference type="STRING" id="211165.GCA_000317285_06399"/>
<feature type="chain" id="PRO_5019316706" evidence="1">
    <location>
        <begin position="23"/>
        <end position="161"/>
    </location>
</feature>
<accession>A0A433MYG1</accession>
<proteinExistence type="predicted"/>
<evidence type="ECO:0000256" key="1">
    <source>
        <dbReference type="SAM" id="SignalP"/>
    </source>
</evidence>
<dbReference type="EMBL" id="RSCJ01000036">
    <property type="protein sequence ID" value="RUR73371.1"/>
    <property type="molecule type" value="Genomic_DNA"/>
</dbReference>
<name>A0A433MYG1_CHLFR</name>
<protein>
    <submittedName>
        <fullName evidence="2">Uncharacterized protein</fullName>
    </submittedName>
</protein>
<dbReference type="AlphaFoldDB" id="A0A433MYG1"/>
<sequence length="161" mass="17423">MKKLLFLAFCLALIAIVSAAIAQNFISSQSYSINIDTDNDMKGFSSFSEQSSYSSGYQQSSLNLSANNLSQPHILRINTSGTQLKGEIILNGKVVKRLNSNKVEVNLSPLLSVGEHKVEILGRYVPESSGISIEFSGPSTNVIQQTSGNGILNYVLDVSVY</sequence>
<gene>
    <name evidence="2" type="ORF">PCC6912_57290</name>
</gene>
<reference evidence="2 3" key="1">
    <citation type="journal article" date="2019" name="Genome Biol. Evol.">
        <title>Day and night: Metabolic profiles and evolutionary relationships of six axenic non-marine cyanobacteria.</title>
        <authorList>
            <person name="Will S.E."/>
            <person name="Henke P."/>
            <person name="Boedeker C."/>
            <person name="Huang S."/>
            <person name="Brinkmann H."/>
            <person name="Rohde M."/>
            <person name="Jarek M."/>
            <person name="Friedl T."/>
            <person name="Seufert S."/>
            <person name="Schumacher M."/>
            <person name="Overmann J."/>
            <person name="Neumann-Schaal M."/>
            <person name="Petersen J."/>
        </authorList>
    </citation>
    <scope>NUCLEOTIDE SEQUENCE [LARGE SCALE GENOMIC DNA]</scope>
    <source>
        <strain evidence="2 3">PCC 6912</strain>
    </source>
</reference>
<organism evidence="2 3">
    <name type="scientific">Chlorogloeopsis fritschii PCC 6912</name>
    <dbReference type="NCBI Taxonomy" id="211165"/>
    <lineage>
        <taxon>Bacteria</taxon>
        <taxon>Bacillati</taxon>
        <taxon>Cyanobacteriota</taxon>
        <taxon>Cyanophyceae</taxon>
        <taxon>Nostocales</taxon>
        <taxon>Chlorogloeopsidaceae</taxon>
        <taxon>Chlorogloeopsis</taxon>
    </lineage>
</organism>
<evidence type="ECO:0000313" key="3">
    <source>
        <dbReference type="Proteomes" id="UP000268857"/>
    </source>
</evidence>
<comment type="caution">
    <text evidence="2">The sequence shown here is derived from an EMBL/GenBank/DDBJ whole genome shotgun (WGS) entry which is preliminary data.</text>
</comment>
<evidence type="ECO:0000313" key="2">
    <source>
        <dbReference type="EMBL" id="RUR73371.1"/>
    </source>
</evidence>
<dbReference type="OrthoDB" id="582274at2"/>
<keyword evidence="1" id="KW-0732">Signal</keyword>
<feature type="signal peptide" evidence="1">
    <location>
        <begin position="1"/>
        <end position="22"/>
    </location>
</feature>
<keyword evidence="3" id="KW-1185">Reference proteome</keyword>